<dbReference type="OrthoDB" id="5561579at2759"/>
<dbReference type="PANTHER" id="PTHR28161">
    <property type="entry name" value="ATP SYNTHASE SUBUNIT F, MITOCHONDRIAL"/>
    <property type="match status" value="1"/>
</dbReference>
<dbReference type="PANTHER" id="PTHR28161:SF1">
    <property type="entry name" value="ATP SYNTHASE SUBUNIT F, MITOCHONDRIAL"/>
    <property type="match status" value="1"/>
</dbReference>
<keyword evidence="2" id="KW-1185">Reference proteome</keyword>
<protein>
    <submittedName>
        <fullName evidence="1">Putative ATP synthase f chain mitochondrial</fullName>
    </submittedName>
</protein>
<evidence type="ECO:0000313" key="2">
    <source>
        <dbReference type="Proteomes" id="UP000095009"/>
    </source>
</evidence>
<evidence type="ECO:0000313" key="1">
    <source>
        <dbReference type="EMBL" id="ODQ63369.1"/>
    </source>
</evidence>
<gene>
    <name evidence="1" type="ORF">NADFUDRAFT_14579</name>
</gene>
<dbReference type="GO" id="GO:0046933">
    <property type="term" value="F:proton-transporting ATP synthase activity, rotational mechanism"/>
    <property type="evidence" value="ECO:0007669"/>
    <property type="project" value="EnsemblFungi"/>
</dbReference>
<organism evidence="1 2">
    <name type="scientific">Nadsonia fulvescens var. elongata DSM 6958</name>
    <dbReference type="NCBI Taxonomy" id="857566"/>
    <lineage>
        <taxon>Eukaryota</taxon>
        <taxon>Fungi</taxon>
        <taxon>Dikarya</taxon>
        <taxon>Ascomycota</taxon>
        <taxon>Saccharomycotina</taxon>
        <taxon>Dipodascomycetes</taxon>
        <taxon>Dipodascales</taxon>
        <taxon>Dipodascales incertae sedis</taxon>
        <taxon>Nadsonia</taxon>
    </lineage>
</organism>
<proteinExistence type="predicted"/>
<dbReference type="GO" id="GO:0016887">
    <property type="term" value="F:ATP hydrolysis activity"/>
    <property type="evidence" value="ECO:0007669"/>
    <property type="project" value="EnsemblFungi"/>
</dbReference>
<dbReference type="STRING" id="857566.A0A1E3PD52"/>
<feature type="non-terminal residue" evidence="1">
    <location>
        <position position="99"/>
    </location>
</feature>
<accession>A0A1E3PD52</accession>
<dbReference type="GO" id="GO:0045259">
    <property type="term" value="C:proton-transporting ATP synthase complex"/>
    <property type="evidence" value="ECO:0007669"/>
    <property type="project" value="EnsemblFungi"/>
</dbReference>
<sequence>MSFIIRRQLSTLIPPKVASPANLSASPNAQRINKVLDFYKGLPKKSDPAPAPYFGNTPAQRYYDKYREAGSGKTLLHIIAGGLALYYTIDYKVHLRHHK</sequence>
<name>A0A1E3PD52_9ASCO</name>
<dbReference type="Pfam" id="PF10791">
    <property type="entry name" value="F1F0-ATPsyn_F"/>
    <property type="match status" value="1"/>
</dbReference>
<dbReference type="Proteomes" id="UP000095009">
    <property type="component" value="Unassembled WGS sequence"/>
</dbReference>
<dbReference type="AlphaFoldDB" id="A0A1E3PD52"/>
<reference evidence="1 2" key="1">
    <citation type="journal article" date="2016" name="Proc. Natl. Acad. Sci. U.S.A.">
        <title>Comparative genomics of biotechnologically important yeasts.</title>
        <authorList>
            <person name="Riley R."/>
            <person name="Haridas S."/>
            <person name="Wolfe K.H."/>
            <person name="Lopes M.R."/>
            <person name="Hittinger C.T."/>
            <person name="Goeker M."/>
            <person name="Salamov A.A."/>
            <person name="Wisecaver J.H."/>
            <person name="Long T.M."/>
            <person name="Calvey C.H."/>
            <person name="Aerts A.L."/>
            <person name="Barry K.W."/>
            <person name="Choi C."/>
            <person name="Clum A."/>
            <person name="Coughlan A.Y."/>
            <person name="Deshpande S."/>
            <person name="Douglass A.P."/>
            <person name="Hanson S.J."/>
            <person name="Klenk H.-P."/>
            <person name="LaButti K.M."/>
            <person name="Lapidus A."/>
            <person name="Lindquist E.A."/>
            <person name="Lipzen A.M."/>
            <person name="Meier-Kolthoff J.P."/>
            <person name="Ohm R.A."/>
            <person name="Otillar R.P."/>
            <person name="Pangilinan J.L."/>
            <person name="Peng Y."/>
            <person name="Rokas A."/>
            <person name="Rosa C.A."/>
            <person name="Scheuner C."/>
            <person name="Sibirny A.A."/>
            <person name="Slot J.C."/>
            <person name="Stielow J.B."/>
            <person name="Sun H."/>
            <person name="Kurtzman C.P."/>
            <person name="Blackwell M."/>
            <person name="Grigoriev I.V."/>
            <person name="Jeffries T.W."/>
        </authorList>
    </citation>
    <scope>NUCLEOTIDE SEQUENCE [LARGE SCALE GENOMIC DNA]</scope>
    <source>
        <strain evidence="1 2">DSM 6958</strain>
    </source>
</reference>
<dbReference type="GO" id="GO:0005743">
    <property type="term" value="C:mitochondrial inner membrane"/>
    <property type="evidence" value="ECO:0007669"/>
    <property type="project" value="EnsemblFungi"/>
</dbReference>
<dbReference type="InterPro" id="IPR019727">
    <property type="entry name" value="ATP_synth_F0_fsu_mt_fun"/>
</dbReference>
<dbReference type="EMBL" id="KV454415">
    <property type="protein sequence ID" value="ODQ63369.1"/>
    <property type="molecule type" value="Genomic_DNA"/>
</dbReference>